<reference evidence="10" key="1">
    <citation type="submission" date="2016-06" db="EMBL/GenBank/DDBJ databases">
        <title>Draft Genome sequence of the fungus Inonotus baumii.</title>
        <authorList>
            <person name="Zhu H."/>
            <person name="Lin W."/>
        </authorList>
    </citation>
    <scope>NUCLEOTIDE SEQUENCE</scope>
    <source>
        <strain evidence="10">821</strain>
    </source>
</reference>
<feature type="transmembrane region" description="Helical" evidence="9">
    <location>
        <begin position="350"/>
        <end position="369"/>
    </location>
</feature>
<dbReference type="CDD" id="cd13959">
    <property type="entry name" value="PT_UbiA_COQ2"/>
    <property type="match status" value="1"/>
</dbReference>
<evidence type="ECO:0000313" key="11">
    <source>
        <dbReference type="Proteomes" id="UP000757232"/>
    </source>
</evidence>
<dbReference type="Proteomes" id="UP000757232">
    <property type="component" value="Unassembled WGS sequence"/>
</dbReference>
<gene>
    <name evidence="10" type="ORF">A7U60_g7756</name>
</gene>
<dbReference type="FunFam" id="1.20.120.1780:FF:000001">
    <property type="entry name" value="4-hydroxybenzoate octaprenyltransferase"/>
    <property type="match status" value="1"/>
</dbReference>
<dbReference type="EMBL" id="LNZH02000211">
    <property type="protein sequence ID" value="OCB85131.1"/>
    <property type="molecule type" value="Genomic_DNA"/>
</dbReference>
<organism evidence="10 11">
    <name type="scientific">Sanghuangporus baumii</name>
    <name type="common">Phellinus baumii</name>
    <dbReference type="NCBI Taxonomy" id="108892"/>
    <lineage>
        <taxon>Eukaryota</taxon>
        <taxon>Fungi</taxon>
        <taxon>Dikarya</taxon>
        <taxon>Basidiomycota</taxon>
        <taxon>Agaricomycotina</taxon>
        <taxon>Agaricomycetes</taxon>
        <taxon>Hymenochaetales</taxon>
        <taxon>Hymenochaetaceae</taxon>
        <taxon>Sanghuangporus</taxon>
    </lineage>
</organism>
<keyword evidence="11" id="KW-1185">Reference proteome</keyword>
<comment type="pathway">
    <text evidence="3">Secondary metabolite biosynthesis.</text>
</comment>
<dbReference type="Gene3D" id="1.20.120.1780">
    <property type="entry name" value="UbiA prenyltransferase"/>
    <property type="match status" value="1"/>
</dbReference>
<evidence type="ECO:0000256" key="4">
    <source>
        <dbReference type="ARBA" id="ARBA00005985"/>
    </source>
</evidence>
<feature type="transmembrane region" description="Helical" evidence="9">
    <location>
        <begin position="252"/>
        <end position="269"/>
    </location>
</feature>
<keyword evidence="6 9" id="KW-0812">Transmembrane</keyword>
<feature type="transmembrane region" description="Helical" evidence="9">
    <location>
        <begin position="312"/>
        <end position="343"/>
    </location>
</feature>
<dbReference type="Pfam" id="PF01040">
    <property type="entry name" value="UbiA"/>
    <property type="match status" value="1"/>
</dbReference>
<evidence type="ECO:0000256" key="7">
    <source>
        <dbReference type="ARBA" id="ARBA00022989"/>
    </source>
</evidence>
<dbReference type="InterPro" id="IPR000537">
    <property type="entry name" value="UbiA_prenyltransferase"/>
</dbReference>
<evidence type="ECO:0000313" key="10">
    <source>
        <dbReference type="EMBL" id="OCB85131.1"/>
    </source>
</evidence>
<comment type="similarity">
    <text evidence="4">Belongs to the UbiA prenyltransferase family.</text>
</comment>
<dbReference type="FunFam" id="1.10.357.140:FF:000008">
    <property type="entry name" value="4-hydroxybenzoate octaprenyltransferase"/>
    <property type="match status" value="1"/>
</dbReference>
<evidence type="ECO:0000256" key="6">
    <source>
        <dbReference type="ARBA" id="ARBA00022692"/>
    </source>
</evidence>
<keyword evidence="8 9" id="KW-0472">Membrane</keyword>
<dbReference type="PANTHER" id="PTHR11048:SF28">
    <property type="entry name" value="4-HYDROXYBENZOATE POLYPRENYLTRANSFERASE, MITOCHONDRIAL"/>
    <property type="match status" value="1"/>
</dbReference>
<dbReference type="AlphaFoldDB" id="A0A9Q5HSJ2"/>
<keyword evidence="7 9" id="KW-1133">Transmembrane helix</keyword>
<dbReference type="PANTHER" id="PTHR11048">
    <property type="entry name" value="PRENYLTRANSFERASES"/>
    <property type="match status" value="1"/>
</dbReference>
<comment type="subcellular location">
    <subcellularLocation>
        <location evidence="2">Membrane</location>
        <topology evidence="2">Multi-pass membrane protein</topology>
    </subcellularLocation>
</comment>
<name>A0A9Q5HSJ2_SANBA</name>
<evidence type="ECO:0000256" key="5">
    <source>
        <dbReference type="ARBA" id="ARBA00022679"/>
    </source>
</evidence>
<sequence>MLCVAQLNTASTRSPNLSQKRSSVCMSVLSCRIDIKTSSKEREPAEMQIPTYFLPVPSLPCPSASFSHACARLNVYNTHNDKLTKIGARACRELDLRSPYLSVPWTDDLELCPAHSSPQGELPFTVPAGGMAVFWPYAYGLVSAARPGLLPYHDFLWKFTKCGIGAFLMRSAACTINDILDREFDASVARTRNRPIASGRISVFSAVVFLLFQLALNVLFFFTFERPAFWAAMVQLFPLSCLYPLLKRVTYWPQAWLGVAINFGFLVSWLDCKQGIPPENLSALVMLVGLWCWTMSYDTIYGSQDRDDDSKIGIWSTALLFVGKIKTVVTSFSICFVWMLYLFGGINDQGFAYFAISVGGAAVFLTWLIVELDENSPESCWTYFTRNNYYLGVIIFCGAFVDYILAMETIRK</sequence>
<feature type="transmembrane region" description="Helical" evidence="9">
    <location>
        <begin position="389"/>
        <end position="406"/>
    </location>
</feature>
<proteinExistence type="inferred from homology"/>
<evidence type="ECO:0000256" key="8">
    <source>
        <dbReference type="ARBA" id="ARBA00023136"/>
    </source>
</evidence>
<dbReference type="OrthoDB" id="18170at2759"/>
<feature type="transmembrane region" description="Helical" evidence="9">
    <location>
        <begin position="281"/>
        <end position="300"/>
    </location>
</feature>
<evidence type="ECO:0000256" key="3">
    <source>
        <dbReference type="ARBA" id="ARBA00005179"/>
    </source>
</evidence>
<dbReference type="GO" id="GO:0016765">
    <property type="term" value="F:transferase activity, transferring alkyl or aryl (other than methyl) groups"/>
    <property type="evidence" value="ECO:0007669"/>
    <property type="project" value="InterPro"/>
</dbReference>
<accession>A0A9Q5HSJ2</accession>
<comment type="caution">
    <text evidence="10">The sequence shown here is derived from an EMBL/GenBank/DDBJ whole genome shotgun (WGS) entry which is preliminary data.</text>
</comment>
<dbReference type="PROSITE" id="PS00943">
    <property type="entry name" value="UBIA"/>
    <property type="match status" value="1"/>
</dbReference>
<dbReference type="GO" id="GO:0006744">
    <property type="term" value="P:ubiquinone biosynthetic process"/>
    <property type="evidence" value="ECO:0007669"/>
    <property type="project" value="TreeGrafter"/>
</dbReference>
<dbReference type="InterPro" id="IPR044878">
    <property type="entry name" value="UbiA_sf"/>
</dbReference>
<protein>
    <submittedName>
        <fullName evidence="10">UbiA prenyltransferase</fullName>
    </submittedName>
</protein>
<dbReference type="InterPro" id="IPR030470">
    <property type="entry name" value="UbiA_prenylTrfase_CS"/>
</dbReference>
<feature type="transmembrane region" description="Helical" evidence="9">
    <location>
        <begin position="201"/>
        <end position="222"/>
    </location>
</feature>
<evidence type="ECO:0000256" key="1">
    <source>
        <dbReference type="ARBA" id="ARBA00001946"/>
    </source>
</evidence>
<dbReference type="Gene3D" id="1.10.357.140">
    <property type="entry name" value="UbiA prenyltransferase"/>
    <property type="match status" value="1"/>
</dbReference>
<keyword evidence="5" id="KW-0808">Transferase</keyword>
<dbReference type="InterPro" id="IPR039653">
    <property type="entry name" value="Prenyltransferase"/>
</dbReference>
<comment type="cofactor">
    <cofactor evidence="1">
        <name>Mg(2+)</name>
        <dbReference type="ChEBI" id="CHEBI:18420"/>
    </cofactor>
</comment>
<evidence type="ECO:0000256" key="2">
    <source>
        <dbReference type="ARBA" id="ARBA00004141"/>
    </source>
</evidence>
<evidence type="ECO:0000256" key="9">
    <source>
        <dbReference type="SAM" id="Phobius"/>
    </source>
</evidence>
<dbReference type="GO" id="GO:0005743">
    <property type="term" value="C:mitochondrial inner membrane"/>
    <property type="evidence" value="ECO:0007669"/>
    <property type="project" value="TreeGrafter"/>
</dbReference>